<name>A0A1I4A042_HALDA</name>
<evidence type="ECO:0000313" key="1">
    <source>
        <dbReference type="EMBL" id="SFK49246.1"/>
    </source>
</evidence>
<organism evidence="1 2">
    <name type="scientific">Halobacillus dabanensis</name>
    <dbReference type="NCBI Taxonomy" id="240302"/>
    <lineage>
        <taxon>Bacteria</taxon>
        <taxon>Bacillati</taxon>
        <taxon>Bacillota</taxon>
        <taxon>Bacilli</taxon>
        <taxon>Bacillales</taxon>
        <taxon>Bacillaceae</taxon>
        <taxon>Halobacillus</taxon>
    </lineage>
</organism>
<gene>
    <name evidence="1" type="ORF">SAMN04487936_11562</name>
</gene>
<dbReference type="Proteomes" id="UP000183557">
    <property type="component" value="Unassembled WGS sequence"/>
</dbReference>
<reference evidence="2" key="1">
    <citation type="submission" date="2016-10" db="EMBL/GenBank/DDBJ databases">
        <authorList>
            <person name="Varghese N."/>
            <person name="Submissions S."/>
        </authorList>
    </citation>
    <scope>NUCLEOTIDE SEQUENCE [LARGE SCALE GENOMIC DNA]</scope>
    <source>
        <strain evidence="2">CGMCC 1.3704</strain>
    </source>
</reference>
<evidence type="ECO:0000313" key="2">
    <source>
        <dbReference type="Proteomes" id="UP000183557"/>
    </source>
</evidence>
<dbReference type="AlphaFoldDB" id="A0A1I4A042"/>
<dbReference type="RefSeq" id="WP_075038127.1">
    <property type="nucleotide sequence ID" value="NZ_FOSB01000015.1"/>
</dbReference>
<accession>A0A1I4A042</accession>
<dbReference type="EMBL" id="FOSB01000015">
    <property type="protein sequence ID" value="SFK49246.1"/>
    <property type="molecule type" value="Genomic_DNA"/>
</dbReference>
<keyword evidence="2" id="KW-1185">Reference proteome</keyword>
<protein>
    <submittedName>
        <fullName evidence="1">Uncharacterized protein</fullName>
    </submittedName>
</protein>
<proteinExistence type="predicted"/>
<dbReference type="OrthoDB" id="2971350at2"/>
<sequence>MSNYQAGQLIKKRCMECFHDEMKILKVTEKDLNEKNAYIVWIQCPECGTNDNELKPEGL</sequence>